<dbReference type="STRING" id="1499967.U27_00449"/>
<reference evidence="10" key="1">
    <citation type="journal article" date="2015" name="PeerJ">
        <title>First genomic representation of candidate bacterial phylum KSB3 points to enhanced environmental sensing as a trigger of wastewater bulking.</title>
        <authorList>
            <person name="Sekiguchi Y."/>
            <person name="Ohashi A."/>
            <person name="Parks D.H."/>
            <person name="Yamauchi T."/>
            <person name="Tyson G.W."/>
            <person name="Hugenholtz P."/>
        </authorList>
    </citation>
    <scope>NUCLEOTIDE SEQUENCE [LARGE SCALE GENOMIC DNA]</scope>
</reference>
<dbReference type="PRINTS" id="PR00344">
    <property type="entry name" value="BCTRLSENSOR"/>
</dbReference>
<dbReference type="CDD" id="cd06225">
    <property type="entry name" value="HAMP"/>
    <property type="match status" value="1"/>
</dbReference>
<dbReference type="eggNOG" id="COG4191">
    <property type="taxonomic scope" value="Bacteria"/>
</dbReference>
<dbReference type="SUPFAM" id="SSF58104">
    <property type="entry name" value="Methyl-accepting chemotaxis protein (MCP) signaling domain"/>
    <property type="match status" value="1"/>
</dbReference>
<feature type="transmembrane region" description="Helical" evidence="7">
    <location>
        <begin position="236"/>
        <end position="257"/>
    </location>
</feature>
<dbReference type="PROSITE" id="PS50885">
    <property type="entry name" value="HAMP"/>
    <property type="match status" value="1"/>
</dbReference>
<dbReference type="InterPro" id="IPR003661">
    <property type="entry name" value="HisK_dim/P_dom"/>
</dbReference>
<dbReference type="EMBL" id="DF820473">
    <property type="protein sequence ID" value="GAK60552.1"/>
    <property type="molecule type" value="Genomic_DNA"/>
</dbReference>
<dbReference type="PANTHER" id="PTHR43065:SF42">
    <property type="entry name" value="TWO-COMPONENT SENSOR PPRA"/>
    <property type="match status" value="1"/>
</dbReference>
<dbReference type="GO" id="GO:0016020">
    <property type="term" value="C:membrane"/>
    <property type="evidence" value="ECO:0007669"/>
    <property type="project" value="UniProtKB-SubCell"/>
</dbReference>
<evidence type="ECO:0000256" key="5">
    <source>
        <dbReference type="ARBA" id="ARBA00022679"/>
    </source>
</evidence>
<dbReference type="SUPFAM" id="SSF55874">
    <property type="entry name" value="ATPase domain of HSP90 chaperone/DNA topoisomerase II/histidine kinase"/>
    <property type="match status" value="1"/>
</dbReference>
<dbReference type="PANTHER" id="PTHR43065">
    <property type="entry name" value="SENSOR HISTIDINE KINASE"/>
    <property type="match status" value="1"/>
</dbReference>
<dbReference type="Gene3D" id="6.10.340.10">
    <property type="match status" value="1"/>
</dbReference>
<sequence length="612" mass="68173">MKLITKLHLWMLGVGVLPSLALLGVMLYFYDREMEQMIREHAQEEFLAARSQWQENIAHIQRLAELLGELSALSTPLHTHQCESLKDVLRDLIDRYGLTVLGIYDQQDALIASSPGDLKDLLPEHLDWSEPRSVFFEKISTISYVTVIAPITIDSREDPVGTLLLRQTLRRLVTQGSLRRMTTILEQVTCEQIGAYQAGYQRTTCVPVHDVEGQEIAAILVRVSTIPYLLFRKHSLLIFLTPGVSGILCMLLLRGILTRVLFRPVVALKRGMDALQSGNDAIRLPVTGDDELGDLTRHFNAMAGQIQELMQHYQESNARLERAVTQRTAELHQTNQTLQETVDTLTHTQARLVSQQTLASLGKLTAGIAHELQNPLHFISNFSQVITTLVADLERELAHTTPDPEELADILRQLPTCAQEIRTHTDRAVRTITSILSQTRHHDRAPRSVLLNPLVKDAIYLASHGMPTRERGAAITIQEQYDPALDETPLPLLPGDLSRALLNLLLNACQELQRVAQTADAGYTPVLSISTEAAAHEVIIRIRDNGRGIADDLREKIFQPFFSTKPAGEGTGLGLSIANDIITHLHGGKLDIDSVPGEYTACVIRLPKEIVH</sequence>
<evidence type="ECO:0000259" key="8">
    <source>
        <dbReference type="PROSITE" id="PS50109"/>
    </source>
</evidence>
<dbReference type="Pfam" id="PF02518">
    <property type="entry name" value="HATPase_c"/>
    <property type="match status" value="1"/>
</dbReference>
<evidence type="ECO:0000259" key="9">
    <source>
        <dbReference type="PROSITE" id="PS50885"/>
    </source>
</evidence>
<dbReference type="GO" id="GO:0000155">
    <property type="term" value="F:phosphorelay sensor kinase activity"/>
    <property type="evidence" value="ECO:0007669"/>
    <property type="project" value="InterPro"/>
</dbReference>
<dbReference type="CDD" id="cd00082">
    <property type="entry name" value="HisKA"/>
    <property type="match status" value="1"/>
</dbReference>
<evidence type="ECO:0000313" key="11">
    <source>
        <dbReference type="Proteomes" id="UP000030661"/>
    </source>
</evidence>
<keyword evidence="7" id="KW-0472">Membrane</keyword>
<dbReference type="PROSITE" id="PS50109">
    <property type="entry name" value="HIS_KIN"/>
    <property type="match status" value="1"/>
</dbReference>
<keyword evidence="4" id="KW-0597">Phosphoprotein</keyword>
<feature type="domain" description="HAMP" evidence="9">
    <location>
        <begin position="259"/>
        <end position="311"/>
    </location>
</feature>
<dbReference type="SUPFAM" id="SSF158472">
    <property type="entry name" value="HAMP domain-like"/>
    <property type="match status" value="1"/>
</dbReference>
<dbReference type="Pfam" id="PF00672">
    <property type="entry name" value="HAMP"/>
    <property type="match status" value="1"/>
</dbReference>
<name>A0A081C7J7_VECG1</name>
<evidence type="ECO:0000256" key="7">
    <source>
        <dbReference type="SAM" id="Phobius"/>
    </source>
</evidence>
<protein>
    <recommendedName>
        <fullName evidence="3">histidine kinase</fullName>
        <ecNumber evidence="3">2.7.13.3</ecNumber>
    </recommendedName>
</protein>
<keyword evidence="6 10" id="KW-0418">Kinase</keyword>
<proteinExistence type="predicted"/>
<feature type="domain" description="Histidine kinase" evidence="8">
    <location>
        <begin position="367"/>
        <end position="610"/>
    </location>
</feature>
<evidence type="ECO:0000256" key="4">
    <source>
        <dbReference type="ARBA" id="ARBA00022553"/>
    </source>
</evidence>
<evidence type="ECO:0000256" key="1">
    <source>
        <dbReference type="ARBA" id="ARBA00000085"/>
    </source>
</evidence>
<dbReference type="InterPro" id="IPR004358">
    <property type="entry name" value="Sig_transdc_His_kin-like_C"/>
</dbReference>
<dbReference type="SMART" id="SM00387">
    <property type="entry name" value="HATPase_c"/>
    <property type="match status" value="1"/>
</dbReference>
<gene>
    <name evidence="10" type="ORF">U27_00449</name>
</gene>
<keyword evidence="11" id="KW-1185">Reference proteome</keyword>
<feature type="transmembrane region" description="Helical" evidence="7">
    <location>
        <begin position="12"/>
        <end position="30"/>
    </location>
</feature>
<comment type="subcellular location">
    <subcellularLocation>
        <location evidence="2">Membrane</location>
    </subcellularLocation>
</comment>
<dbReference type="InterPro" id="IPR003594">
    <property type="entry name" value="HATPase_dom"/>
</dbReference>
<evidence type="ECO:0000256" key="3">
    <source>
        <dbReference type="ARBA" id="ARBA00012438"/>
    </source>
</evidence>
<dbReference type="Gene3D" id="3.30.565.10">
    <property type="entry name" value="Histidine kinase-like ATPase, C-terminal domain"/>
    <property type="match status" value="1"/>
</dbReference>
<dbReference type="Proteomes" id="UP000030661">
    <property type="component" value="Unassembled WGS sequence"/>
</dbReference>
<keyword evidence="7" id="KW-1133">Transmembrane helix</keyword>
<dbReference type="Gene3D" id="1.10.287.130">
    <property type="match status" value="1"/>
</dbReference>
<dbReference type="InterPro" id="IPR036890">
    <property type="entry name" value="HATPase_C_sf"/>
</dbReference>
<dbReference type="EC" id="2.7.13.3" evidence="3"/>
<dbReference type="AlphaFoldDB" id="A0A081C7J7"/>
<evidence type="ECO:0000256" key="6">
    <source>
        <dbReference type="ARBA" id="ARBA00022777"/>
    </source>
</evidence>
<comment type="catalytic activity">
    <reaction evidence="1">
        <text>ATP + protein L-histidine = ADP + protein N-phospho-L-histidine.</text>
        <dbReference type="EC" id="2.7.13.3"/>
    </reaction>
</comment>
<evidence type="ECO:0000256" key="2">
    <source>
        <dbReference type="ARBA" id="ARBA00004370"/>
    </source>
</evidence>
<dbReference type="SMART" id="SM00304">
    <property type="entry name" value="HAMP"/>
    <property type="match status" value="1"/>
</dbReference>
<keyword evidence="5" id="KW-0808">Transferase</keyword>
<dbReference type="InterPro" id="IPR003660">
    <property type="entry name" value="HAMP_dom"/>
</dbReference>
<keyword evidence="7" id="KW-0812">Transmembrane</keyword>
<dbReference type="HOGENOM" id="CLU_445965_0_0_0"/>
<accession>A0A081C7J7</accession>
<organism evidence="10">
    <name type="scientific">Vecturithrix granuli</name>
    <dbReference type="NCBI Taxonomy" id="1499967"/>
    <lineage>
        <taxon>Bacteria</taxon>
        <taxon>Candidatus Moduliflexota</taxon>
        <taxon>Candidatus Vecturitrichia</taxon>
        <taxon>Candidatus Vecturitrichales</taxon>
        <taxon>Candidatus Vecturitrichaceae</taxon>
        <taxon>Candidatus Vecturithrix</taxon>
    </lineage>
</organism>
<evidence type="ECO:0000313" key="10">
    <source>
        <dbReference type="EMBL" id="GAK60552.1"/>
    </source>
</evidence>
<dbReference type="InterPro" id="IPR005467">
    <property type="entry name" value="His_kinase_dom"/>
</dbReference>